<dbReference type="SMART" id="SM00409">
    <property type="entry name" value="IG"/>
    <property type="match status" value="1"/>
</dbReference>
<evidence type="ECO:0000313" key="4">
    <source>
        <dbReference type="Proteomes" id="UP000694380"/>
    </source>
</evidence>
<feature type="chain" id="PRO_5033996904" description="Ig-like domain-containing protein" evidence="1">
    <location>
        <begin position="19"/>
        <end position="205"/>
    </location>
</feature>
<organism evidence="3 4">
    <name type="scientific">Chrysemys picta bellii</name>
    <name type="common">Western painted turtle</name>
    <name type="synonym">Emys bellii</name>
    <dbReference type="NCBI Taxonomy" id="8478"/>
    <lineage>
        <taxon>Eukaryota</taxon>
        <taxon>Metazoa</taxon>
        <taxon>Chordata</taxon>
        <taxon>Craniata</taxon>
        <taxon>Vertebrata</taxon>
        <taxon>Euteleostomi</taxon>
        <taxon>Archelosauria</taxon>
        <taxon>Testudinata</taxon>
        <taxon>Testudines</taxon>
        <taxon>Cryptodira</taxon>
        <taxon>Durocryptodira</taxon>
        <taxon>Testudinoidea</taxon>
        <taxon>Emydidae</taxon>
        <taxon>Chrysemys</taxon>
    </lineage>
</organism>
<dbReference type="SUPFAM" id="SSF48726">
    <property type="entry name" value="Immunoglobulin"/>
    <property type="match status" value="1"/>
</dbReference>
<dbReference type="SMART" id="SM00406">
    <property type="entry name" value="IGv"/>
    <property type="match status" value="1"/>
</dbReference>
<dbReference type="InterPro" id="IPR007110">
    <property type="entry name" value="Ig-like_dom"/>
</dbReference>
<accession>A0A8C3FQ21</accession>
<keyword evidence="4" id="KW-1185">Reference proteome</keyword>
<evidence type="ECO:0000259" key="2">
    <source>
        <dbReference type="PROSITE" id="PS50835"/>
    </source>
</evidence>
<feature type="domain" description="Ig-like" evidence="2">
    <location>
        <begin position="5"/>
        <end position="110"/>
    </location>
</feature>
<keyword evidence="1" id="KW-0732">Signal</keyword>
<dbReference type="InterPro" id="IPR003599">
    <property type="entry name" value="Ig_sub"/>
</dbReference>
<reference evidence="3" key="2">
    <citation type="submission" date="2025-09" db="UniProtKB">
        <authorList>
            <consortium name="Ensembl"/>
        </authorList>
    </citation>
    <scope>IDENTIFICATION</scope>
</reference>
<sequence>MAWAPLLLTLLTYGLVYSDSAPLSVSGNTVKLSCILSTVTTSNYPAWHQHKPGTAPRQLIYNTNSRPSGIPARFSGSISGNNAVLTITGVQAEDEADYYCVVYTGSSSWSHSDPARWGTETKTFPVFPRHLLQPVLCTGCTVWFPPAVHDTLIASSKEFQPFAVSRGRCSTHSPFTLSGGDGSCSVSTRSIFSNMAQWLKHGTWS</sequence>
<name>A0A8C3FQ21_CHRPI</name>
<evidence type="ECO:0000256" key="1">
    <source>
        <dbReference type="SAM" id="SignalP"/>
    </source>
</evidence>
<dbReference type="Gene3D" id="2.60.40.10">
    <property type="entry name" value="Immunoglobulins"/>
    <property type="match status" value="1"/>
</dbReference>
<dbReference type="InterPro" id="IPR050150">
    <property type="entry name" value="IgV_Light_Chain"/>
</dbReference>
<evidence type="ECO:0000313" key="3">
    <source>
        <dbReference type="Ensembl" id="ENSCPBP00000010139.1"/>
    </source>
</evidence>
<dbReference type="Pfam" id="PF07686">
    <property type="entry name" value="V-set"/>
    <property type="match status" value="1"/>
</dbReference>
<feature type="signal peptide" evidence="1">
    <location>
        <begin position="1"/>
        <end position="18"/>
    </location>
</feature>
<dbReference type="InterPro" id="IPR013106">
    <property type="entry name" value="Ig_V-set"/>
</dbReference>
<dbReference type="Proteomes" id="UP000694380">
    <property type="component" value="Unplaced"/>
</dbReference>
<protein>
    <recommendedName>
        <fullName evidence="2">Ig-like domain-containing protein</fullName>
    </recommendedName>
</protein>
<dbReference type="AlphaFoldDB" id="A0A8C3FQ21"/>
<dbReference type="InterPro" id="IPR013783">
    <property type="entry name" value="Ig-like_fold"/>
</dbReference>
<reference evidence="3" key="1">
    <citation type="submission" date="2025-08" db="UniProtKB">
        <authorList>
            <consortium name="Ensembl"/>
        </authorList>
    </citation>
    <scope>IDENTIFICATION</scope>
</reference>
<proteinExistence type="predicted"/>
<dbReference type="InterPro" id="IPR036179">
    <property type="entry name" value="Ig-like_dom_sf"/>
</dbReference>
<dbReference type="Ensembl" id="ENSCPBT00000012168.1">
    <property type="protein sequence ID" value="ENSCPBP00000010139.1"/>
    <property type="gene ID" value="ENSCPBG00000007804.1"/>
</dbReference>
<dbReference type="PROSITE" id="PS50835">
    <property type="entry name" value="IG_LIKE"/>
    <property type="match status" value="1"/>
</dbReference>
<dbReference type="PANTHER" id="PTHR23267">
    <property type="entry name" value="IMMUNOGLOBULIN LIGHT CHAIN"/>
    <property type="match status" value="1"/>
</dbReference>
<dbReference type="GeneTree" id="ENSGT00940000154179"/>